<feature type="region of interest" description="Disordered" evidence="1">
    <location>
        <begin position="287"/>
        <end position="326"/>
    </location>
</feature>
<evidence type="ECO:0000256" key="1">
    <source>
        <dbReference type="SAM" id="MobiDB-lite"/>
    </source>
</evidence>
<name>A0AA43TVK2_9LECA</name>
<evidence type="ECO:0000313" key="2">
    <source>
        <dbReference type="EMBL" id="MDI1488220.1"/>
    </source>
</evidence>
<protein>
    <submittedName>
        <fullName evidence="2">Uncharacterized protein</fullName>
    </submittedName>
</protein>
<feature type="compositionally biased region" description="Polar residues" evidence="1">
    <location>
        <begin position="288"/>
        <end position="319"/>
    </location>
</feature>
<organism evidence="2 3">
    <name type="scientific">Ramalina farinacea</name>
    <dbReference type="NCBI Taxonomy" id="258253"/>
    <lineage>
        <taxon>Eukaryota</taxon>
        <taxon>Fungi</taxon>
        <taxon>Dikarya</taxon>
        <taxon>Ascomycota</taxon>
        <taxon>Pezizomycotina</taxon>
        <taxon>Lecanoromycetes</taxon>
        <taxon>OSLEUM clade</taxon>
        <taxon>Lecanoromycetidae</taxon>
        <taxon>Lecanorales</taxon>
        <taxon>Lecanorineae</taxon>
        <taxon>Ramalinaceae</taxon>
        <taxon>Ramalina</taxon>
    </lineage>
</organism>
<keyword evidence="3" id="KW-1185">Reference proteome</keyword>
<gene>
    <name evidence="2" type="ORF">OHK93_007494</name>
</gene>
<dbReference type="AlphaFoldDB" id="A0AA43TVK2"/>
<comment type="caution">
    <text evidence="2">The sequence shown here is derived from an EMBL/GenBank/DDBJ whole genome shotgun (WGS) entry which is preliminary data.</text>
</comment>
<reference evidence="2" key="1">
    <citation type="journal article" date="2023" name="Genome Biol. Evol.">
        <title>First Whole Genome Sequence and Flow Cytometry Genome Size Data for the Lichen-Forming Fungus Ramalina farinacea (Ascomycota).</title>
        <authorList>
            <person name="Llewellyn T."/>
            <person name="Mian S."/>
            <person name="Hill R."/>
            <person name="Leitch I.J."/>
            <person name="Gaya E."/>
        </authorList>
    </citation>
    <scope>NUCLEOTIDE SEQUENCE</scope>
    <source>
        <strain evidence="2">LIQ254RAFAR</strain>
    </source>
</reference>
<sequence>MSRPLRPLTFLARSAFRPHNLACARRGFQTTNPRHDEASSAQTVRIHRPKLRSRKEIAIKFALGSILFLYVADFILGDVEEEVDHGKAKTEGEAGQEGKEEGDDFELPDEMPEDAIFVPLWIPKENPPYYYKGSDPEWQGYQAFAKDRKKVKQVHDSVVEKAVHEVGNHKQLSKFLGLPLKTQRIWLDWTYPDRAPPDYETYGLEIANEYIALTSRPLSQRHYRRLQSTILPTSIAASMWASLRTFFQLQLARGKELANVKGNLGGQGHLPQPRPINFNDIVRPITETEPQNRNGQTATPSEVKTPEGSSRESSASNGKGSDAKASDKLSVLGSMDSIKTHLQYDLFGQEGAMAYAAFKKTLAQTWPNEVFVERGQIYLSGSVEIIGTQGKVVLGVLALYNPRKSQLEGMTLAVPKIQKRISRPRGGP</sequence>
<dbReference type="Proteomes" id="UP001161017">
    <property type="component" value="Unassembled WGS sequence"/>
</dbReference>
<proteinExistence type="predicted"/>
<dbReference type="EMBL" id="JAPUFD010000007">
    <property type="protein sequence ID" value="MDI1488220.1"/>
    <property type="molecule type" value="Genomic_DNA"/>
</dbReference>
<accession>A0AA43TVK2</accession>
<evidence type="ECO:0000313" key="3">
    <source>
        <dbReference type="Proteomes" id="UP001161017"/>
    </source>
</evidence>